<reference evidence="2" key="1">
    <citation type="journal article" date="2024" name="Proc. Natl. Acad. Sci. U.S.A.">
        <title>Extraordinary preservation of gene collinearity over three hundred million years revealed in homosporous lycophytes.</title>
        <authorList>
            <person name="Li C."/>
            <person name="Wickell D."/>
            <person name="Kuo L.Y."/>
            <person name="Chen X."/>
            <person name="Nie B."/>
            <person name="Liao X."/>
            <person name="Peng D."/>
            <person name="Ji J."/>
            <person name="Jenkins J."/>
            <person name="Williams M."/>
            <person name="Shu S."/>
            <person name="Plott C."/>
            <person name="Barry K."/>
            <person name="Rajasekar S."/>
            <person name="Grimwood J."/>
            <person name="Han X."/>
            <person name="Sun S."/>
            <person name="Hou Z."/>
            <person name="He W."/>
            <person name="Dai G."/>
            <person name="Sun C."/>
            <person name="Schmutz J."/>
            <person name="Leebens-Mack J.H."/>
            <person name="Li F.W."/>
            <person name="Wang L."/>
        </authorList>
    </citation>
    <scope>NUCLEOTIDE SEQUENCE [LARGE SCALE GENOMIC DNA]</scope>
    <source>
        <strain evidence="2">cv. PW_Plant_1</strain>
    </source>
</reference>
<dbReference type="EMBL" id="CM055097">
    <property type="protein sequence ID" value="KAJ7552513.1"/>
    <property type="molecule type" value="Genomic_DNA"/>
</dbReference>
<sequence>MARFAKTTAPPPAAAQQQHSGNSSSAPGSWRFRCANFYTLIILFSVPLFSVPCSKGTCTTPVEVVAAFLHTQGLLGEGIAKVIIYPGAILNKAEAVMADNQAFTLPDWDTLLQDFKVSRQFADGEQYSSVKNGLFGFGCFLCLVGATLSVLGPSLISAFGMLTLLWYIYEEGKNRQDVYALPMFGLAILCSFAAFNFDWVSSKQSSLVAESPETESQSENKKSL</sequence>
<organism evidence="1 2">
    <name type="scientific">Diphasiastrum complanatum</name>
    <name type="common">Issler's clubmoss</name>
    <name type="synonym">Lycopodium complanatum</name>
    <dbReference type="NCBI Taxonomy" id="34168"/>
    <lineage>
        <taxon>Eukaryota</taxon>
        <taxon>Viridiplantae</taxon>
        <taxon>Streptophyta</taxon>
        <taxon>Embryophyta</taxon>
        <taxon>Tracheophyta</taxon>
        <taxon>Lycopodiopsida</taxon>
        <taxon>Lycopodiales</taxon>
        <taxon>Lycopodiaceae</taxon>
        <taxon>Lycopodioideae</taxon>
        <taxon>Diphasiastrum</taxon>
    </lineage>
</organism>
<proteinExistence type="predicted"/>
<gene>
    <name evidence="1" type="ORF">O6H91_06G058500</name>
</gene>
<evidence type="ECO:0000313" key="1">
    <source>
        <dbReference type="EMBL" id="KAJ7552513.1"/>
    </source>
</evidence>
<dbReference type="Proteomes" id="UP001162992">
    <property type="component" value="Chromosome 6"/>
</dbReference>
<evidence type="ECO:0000313" key="2">
    <source>
        <dbReference type="Proteomes" id="UP001162992"/>
    </source>
</evidence>
<comment type="caution">
    <text evidence="1">The sequence shown here is derived from an EMBL/GenBank/DDBJ whole genome shotgun (WGS) entry which is preliminary data.</text>
</comment>
<accession>A0ACC2DE44</accession>
<name>A0ACC2DE44_DIPCM</name>
<protein>
    <submittedName>
        <fullName evidence="1">Uncharacterized protein</fullName>
    </submittedName>
</protein>
<keyword evidence="2" id="KW-1185">Reference proteome</keyword>